<dbReference type="Proteomes" id="UP000241890">
    <property type="component" value="Unassembled WGS sequence"/>
</dbReference>
<proteinExistence type="predicted"/>
<protein>
    <submittedName>
        <fullName evidence="2">Uncharacterized protein</fullName>
    </submittedName>
</protein>
<dbReference type="EMBL" id="BEYU01000122">
    <property type="protein sequence ID" value="GBG32503.1"/>
    <property type="molecule type" value="Genomic_DNA"/>
</dbReference>
<name>A0A2R5GV25_9STRA</name>
<accession>A0A2R5GV25</accession>
<dbReference type="InParanoid" id="A0A2R5GV25"/>
<sequence>MEESGKVEKLKGDDATNEIDDEALNALLVALNGETNEALNEMETDANVEITASCVDLPDALWDCLGNVLDATASESKTRAQTAEDIVRCIEERGPPREVVMMATANQQTKPPQDDEHDTFAERIRLIEPFAHHFLGIRASQFIAERGVQLANWGLSMGEKGCLADIRSDGVHEKALANLAVALANYASSHPVAERRADAVKCLIRAFDLVCGPAVPGSSGGLALLRSVYERCFFVPPKALAIDHVRRHVASTWNKDLCETVADFSVSQLEAFASGSSGDLEMHADLVISFLVLTRLLAARHHFADSDLCTRAVAASKNLARSITQAQSELYTVSAMDTSNTSAPHEGACKHSHQQCQHPHKNADAVQSNALVIEDAPFRPPPPPTRSIAQRGMHLALLEDANSLALAAMSQREN</sequence>
<reference evidence="2 3" key="1">
    <citation type="submission" date="2017-12" db="EMBL/GenBank/DDBJ databases">
        <title>Sequencing, de novo assembly and annotation of complete genome of a new Thraustochytrid species, strain FCC1311.</title>
        <authorList>
            <person name="Sedici K."/>
            <person name="Godart F."/>
            <person name="Aiese Cigliano R."/>
            <person name="Sanseverino W."/>
            <person name="Barakat M."/>
            <person name="Ortet P."/>
            <person name="Marechal E."/>
            <person name="Cagnac O."/>
            <person name="Amato A."/>
        </authorList>
    </citation>
    <scope>NUCLEOTIDE SEQUENCE [LARGE SCALE GENOMIC DNA]</scope>
</reference>
<evidence type="ECO:0000256" key="1">
    <source>
        <dbReference type="SAM" id="MobiDB-lite"/>
    </source>
</evidence>
<evidence type="ECO:0000313" key="2">
    <source>
        <dbReference type="EMBL" id="GBG32503.1"/>
    </source>
</evidence>
<gene>
    <name evidence="2" type="ORF">FCC1311_087282</name>
</gene>
<comment type="caution">
    <text evidence="2">The sequence shown here is derived from an EMBL/GenBank/DDBJ whole genome shotgun (WGS) entry which is preliminary data.</text>
</comment>
<feature type="region of interest" description="Disordered" evidence="1">
    <location>
        <begin position="338"/>
        <end position="363"/>
    </location>
</feature>
<evidence type="ECO:0000313" key="3">
    <source>
        <dbReference type="Proteomes" id="UP000241890"/>
    </source>
</evidence>
<organism evidence="2 3">
    <name type="scientific">Hondaea fermentalgiana</name>
    <dbReference type="NCBI Taxonomy" id="2315210"/>
    <lineage>
        <taxon>Eukaryota</taxon>
        <taxon>Sar</taxon>
        <taxon>Stramenopiles</taxon>
        <taxon>Bigyra</taxon>
        <taxon>Labyrinthulomycetes</taxon>
        <taxon>Thraustochytrida</taxon>
        <taxon>Thraustochytriidae</taxon>
        <taxon>Hondaea</taxon>
    </lineage>
</organism>
<keyword evidence="3" id="KW-1185">Reference proteome</keyword>
<dbReference type="AlphaFoldDB" id="A0A2R5GV25"/>